<evidence type="ECO:0000259" key="5">
    <source>
        <dbReference type="Pfam" id="PF21036"/>
    </source>
</evidence>
<dbReference type="GO" id="GO:0016758">
    <property type="term" value="F:hexosyltransferase activity"/>
    <property type="evidence" value="ECO:0007669"/>
    <property type="project" value="UniProtKB-ARBA"/>
</dbReference>
<keyword evidence="2" id="KW-0328">Glycosyltransferase</keyword>
<evidence type="ECO:0000256" key="3">
    <source>
        <dbReference type="ARBA" id="ARBA00022679"/>
    </source>
</evidence>
<evidence type="ECO:0000256" key="1">
    <source>
        <dbReference type="ARBA" id="ARBA00006962"/>
    </source>
</evidence>
<name>A0A6G3SW85_STRAQ</name>
<gene>
    <name evidence="6" type="ORF">G3I43_24235</name>
</gene>
<organism evidence="6">
    <name type="scientific">Streptomyces anulatus</name>
    <name type="common">Streptomyces chrysomallus</name>
    <dbReference type="NCBI Taxonomy" id="1892"/>
    <lineage>
        <taxon>Bacteria</taxon>
        <taxon>Bacillati</taxon>
        <taxon>Actinomycetota</taxon>
        <taxon>Actinomycetes</taxon>
        <taxon>Kitasatosporales</taxon>
        <taxon>Streptomycetaceae</taxon>
        <taxon>Streptomyces</taxon>
    </lineage>
</organism>
<accession>A0A6G3SW85</accession>
<sequence>MRVLFCTWPAAAHLYPSVPMARALHDAGHEVRVISHPSLLDTINATGLTGVSLGDEQTLPQPLGAGRPISPDTYADLVRITKSLELDGYERYVWTYYRDYMLPAVRDFQPEGAPAGEPQSALDALVGFCRSWRPDLVLWDPTMPAAGVAARVSGAAHARILWGPDLFGWAHEQYARCRKLSGDALLPEDPMTSSVRPMAERYGLPMTDELLFGQWTVNPVLERMRLPTVKRTVSMRWQAYTGPAVLPDWLKEPPARPRVAITLGSSIRAWGRDSALLVNRVLEMVDGLDIEAVATLDASQLAVADRIPDNVRTVDYLPLTELLPTCSAVIHHGGHGSFGAALVNRIPQFVVMDPGYPMEAPITGRFLSESGVGTGVRVDRRTGAELRAGLSRLLTAPSFRDAAAELYTDLLTAPEPSEIIPVLERLTRHHQSRD</sequence>
<dbReference type="EMBL" id="JAAGMK010000698">
    <property type="protein sequence ID" value="NEB87254.1"/>
    <property type="molecule type" value="Genomic_DNA"/>
</dbReference>
<comment type="similarity">
    <text evidence="1">Belongs to the glycosyltransferase 28 family.</text>
</comment>
<dbReference type="PANTHER" id="PTHR48050">
    <property type="entry name" value="STEROL 3-BETA-GLUCOSYLTRANSFERASE"/>
    <property type="match status" value="1"/>
</dbReference>
<dbReference type="GO" id="GO:0008194">
    <property type="term" value="F:UDP-glycosyltransferase activity"/>
    <property type="evidence" value="ECO:0007669"/>
    <property type="project" value="InterPro"/>
</dbReference>
<dbReference type="AlphaFoldDB" id="A0A6G3SW85"/>
<dbReference type="Gene3D" id="3.40.50.2000">
    <property type="entry name" value="Glycogen Phosphorylase B"/>
    <property type="match status" value="2"/>
</dbReference>
<proteinExistence type="inferred from homology"/>
<dbReference type="InterPro" id="IPR010610">
    <property type="entry name" value="EryCIII-like_C"/>
</dbReference>
<reference evidence="6" key="1">
    <citation type="submission" date="2020-01" db="EMBL/GenBank/DDBJ databases">
        <title>Insect and environment-associated Actinomycetes.</title>
        <authorList>
            <person name="Currrie C."/>
            <person name="Chevrette M."/>
            <person name="Carlson C."/>
            <person name="Stubbendieck R."/>
            <person name="Wendt-Pienkowski E."/>
        </authorList>
    </citation>
    <scope>NUCLEOTIDE SEQUENCE</scope>
    <source>
        <strain evidence="6">SID505</strain>
    </source>
</reference>
<feature type="domain" description="Erythromycin biosynthesis protein CIII-like N-terminal" evidence="5">
    <location>
        <begin position="23"/>
        <end position="264"/>
    </location>
</feature>
<dbReference type="CDD" id="cd03784">
    <property type="entry name" value="GT1_Gtf-like"/>
    <property type="match status" value="1"/>
</dbReference>
<dbReference type="SUPFAM" id="SSF53756">
    <property type="entry name" value="UDP-Glycosyltransferase/glycogen phosphorylase"/>
    <property type="match status" value="1"/>
</dbReference>
<dbReference type="InterPro" id="IPR050426">
    <property type="entry name" value="Glycosyltransferase_28"/>
</dbReference>
<dbReference type="InterPro" id="IPR002213">
    <property type="entry name" value="UDP_glucos_trans"/>
</dbReference>
<dbReference type="Pfam" id="PF21036">
    <property type="entry name" value="EryCIII-like_N"/>
    <property type="match status" value="1"/>
</dbReference>
<dbReference type="RefSeq" id="WP_164258864.1">
    <property type="nucleotide sequence ID" value="NZ_JAAGMK010000698.1"/>
</dbReference>
<evidence type="ECO:0000256" key="2">
    <source>
        <dbReference type="ARBA" id="ARBA00022676"/>
    </source>
</evidence>
<evidence type="ECO:0000313" key="6">
    <source>
        <dbReference type="EMBL" id="NEB87254.1"/>
    </source>
</evidence>
<dbReference type="Pfam" id="PF06722">
    <property type="entry name" value="EryCIII-like_C"/>
    <property type="match status" value="1"/>
</dbReference>
<evidence type="ECO:0000259" key="4">
    <source>
        <dbReference type="Pfam" id="PF06722"/>
    </source>
</evidence>
<dbReference type="InterPro" id="IPR048284">
    <property type="entry name" value="EryCIII-like_N"/>
</dbReference>
<protein>
    <submittedName>
        <fullName evidence="6">DUF1205 domain-containing protein</fullName>
    </submittedName>
</protein>
<keyword evidence="3" id="KW-0808">Transferase</keyword>
<comment type="caution">
    <text evidence="6">The sequence shown here is derived from an EMBL/GenBank/DDBJ whole genome shotgun (WGS) entry which is preliminary data.</text>
</comment>
<dbReference type="GO" id="GO:0017000">
    <property type="term" value="P:antibiotic biosynthetic process"/>
    <property type="evidence" value="ECO:0007669"/>
    <property type="project" value="UniProtKB-ARBA"/>
</dbReference>
<feature type="domain" description="Erythromycin biosynthesis protein CIII-like C-terminal" evidence="4">
    <location>
        <begin position="280"/>
        <end position="426"/>
    </location>
</feature>
<dbReference type="PANTHER" id="PTHR48050:SF13">
    <property type="entry name" value="STEROL 3-BETA-GLUCOSYLTRANSFERASE UGT80A2"/>
    <property type="match status" value="1"/>
</dbReference>